<protein>
    <submittedName>
        <fullName evidence="2">Uncharacterized protein</fullName>
    </submittedName>
</protein>
<accession>A0A413B4E9</accession>
<organism evidence="2 3">
    <name type="scientific">Bacteroides stercoris</name>
    <dbReference type="NCBI Taxonomy" id="46506"/>
    <lineage>
        <taxon>Bacteria</taxon>
        <taxon>Pseudomonadati</taxon>
        <taxon>Bacteroidota</taxon>
        <taxon>Bacteroidia</taxon>
        <taxon>Bacteroidales</taxon>
        <taxon>Bacteroidaceae</taxon>
        <taxon>Bacteroides</taxon>
    </lineage>
</organism>
<dbReference type="Proteomes" id="UP000285150">
    <property type="component" value="Unassembled WGS sequence"/>
</dbReference>
<dbReference type="AlphaFoldDB" id="A0A413B4E9"/>
<reference evidence="2 3" key="1">
    <citation type="submission" date="2018-08" db="EMBL/GenBank/DDBJ databases">
        <title>A genome reference for cultivated species of the human gut microbiota.</title>
        <authorList>
            <person name="Zou Y."/>
            <person name="Xue W."/>
            <person name="Luo G."/>
        </authorList>
    </citation>
    <scope>NUCLEOTIDE SEQUENCE [LARGE SCALE GENOMIC DNA]</scope>
    <source>
        <strain evidence="2 3">AF12-7</strain>
    </source>
</reference>
<keyword evidence="1" id="KW-0175">Coiled coil</keyword>
<evidence type="ECO:0000313" key="3">
    <source>
        <dbReference type="Proteomes" id="UP000285150"/>
    </source>
</evidence>
<evidence type="ECO:0000313" key="2">
    <source>
        <dbReference type="EMBL" id="RGW32820.1"/>
    </source>
</evidence>
<evidence type="ECO:0000256" key="1">
    <source>
        <dbReference type="SAM" id="Coils"/>
    </source>
</evidence>
<dbReference type="EMBL" id="QSAF01000016">
    <property type="protein sequence ID" value="RGW32820.1"/>
    <property type="molecule type" value="Genomic_DNA"/>
</dbReference>
<feature type="coiled-coil region" evidence="1">
    <location>
        <begin position="310"/>
        <end position="341"/>
    </location>
</feature>
<sequence>MADIITRLIMNSDQYSGSLEKAQKSLDKYIQKNLNLGTVAKGVTSTLGKMAIGLGAAATAGEALNKIMSSSQAKGDAMAETMKAARTTIDQFFYALGAGEFSPFIRGLDKIIDRAIATQKVIDQLGNTQISHRYFSSKNEGLIAKGQTLAKNKFAPVDEANKGFDMWREGIENQQRINVTLQHDTIEAVKAILKEEIGWDDIELSMQDLDKILSIDVKKPGERDRLKERYKKEYEAFRQAASLAENMYQHFDERGNILLEGDISGLSKEYKIATDEERKNAKTQLFQKYRDAILVNAGLNKLSDEGLTELSNMGIEYQNLNNRIESQIREFNETANEYNNRNKGIKGFNPITSLEGYKVYTGSGTGSAGVGAGNKKELGVEVGYVERDLKIKTAIERTSDNKLSDEIFKAIQGDKKLPVLMQPVQELIEGGMNEGPEEVEDPALEGLRDRIGMYDTIQQKIASYKDMLKYANEEEAGYIQSQIAMWEEYANKIGSTAKEGDDLSAITGAIGQIGGALSSTGNDWLSYIGNSMSAVAQMIQVIQALTSAKSAAAIAEQATLPFPENLAAIASTIAALTSAMSSISSIGNFAEGGIVGGTNYQDGITARVSSGEMFINQADQKKLYDSIHSGNIGGGSGRAVVTGEQIVIAANNWGKRTGRGEILFAK</sequence>
<gene>
    <name evidence="2" type="ORF">DWV77_13050</name>
</gene>
<comment type="caution">
    <text evidence="2">The sequence shown here is derived from an EMBL/GenBank/DDBJ whole genome shotgun (WGS) entry which is preliminary data.</text>
</comment>
<name>A0A413B4E9_BACSE</name>
<proteinExistence type="predicted"/>
<dbReference type="RefSeq" id="WP_117858691.1">
    <property type="nucleotide sequence ID" value="NZ_JAQCSR010000016.1"/>
</dbReference>